<accession>A0A0L8V5X4</accession>
<dbReference type="PANTHER" id="PTHR23416:SF23">
    <property type="entry name" value="ACETYLTRANSFERASE C18B11.09C-RELATED"/>
    <property type="match status" value="1"/>
</dbReference>
<keyword evidence="6" id="KW-1185">Reference proteome</keyword>
<dbReference type="OrthoDB" id="9814490at2"/>
<keyword evidence="2" id="KW-0808">Transferase</keyword>
<sequence length="204" mass="22754">MMGWFKKCIWTVLDAIKANDVRKKISLNGSHHRFCWFSAVTLSDNSGRQDVILGDHVWMFGHLASQNHGKIVFGDYSKIGGESTIHAVRSVTIGDYTAIGDHVFITDNNEHSINPEDRFIMRQKDEDHPYRLWRYSDSKPVSIGRNVWIGSHSRINKGVTIGDNSIVAAGAIVTKDVPSNAIAAGNPARIVKTFIDQSPRLIPD</sequence>
<evidence type="ECO:0000256" key="2">
    <source>
        <dbReference type="ARBA" id="ARBA00022679"/>
    </source>
</evidence>
<evidence type="ECO:0000256" key="1">
    <source>
        <dbReference type="ARBA" id="ARBA00007274"/>
    </source>
</evidence>
<evidence type="ECO:0000256" key="3">
    <source>
        <dbReference type="ARBA" id="ARBA00022737"/>
    </source>
</evidence>
<dbReference type="CDD" id="cd04647">
    <property type="entry name" value="LbH_MAT_like"/>
    <property type="match status" value="1"/>
</dbReference>
<gene>
    <name evidence="5" type="ORF">NC99_33860</name>
</gene>
<dbReference type="InterPro" id="IPR001451">
    <property type="entry name" value="Hexapep"/>
</dbReference>
<dbReference type="InterPro" id="IPR018357">
    <property type="entry name" value="Hexapep_transf_CS"/>
</dbReference>
<comment type="caution">
    <text evidence="5">The sequence shown here is derived from an EMBL/GenBank/DDBJ whole genome shotgun (WGS) entry which is preliminary data.</text>
</comment>
<dbReference type="Proteomes" id="UP000036958">
    <property type="component" value="Unassembled WGS sequence"/>
</dbReference>
<dbReference type="AlphaFoldDB" id="A0A0L8V5X4"/>
<dbReference type="PROSITE" id="PS00101">
    <property type="entry name" value="HEXAPEP_TRANSFERASES"/>
    <property type="match status" value="1"/>
</dbReference>
<dbReference type="RefSeq" id="WP_082326517.1">
    <property type="nucleotide sequence ID" value="NZ_LGIA01000176.1"/>
</dbReference>
<evidence type="ECO:0000313" key="5">
    <source>
        <dbReference type="EMBL" id="KOH43890.1"/>
    </source>
</evidence>
<dbReference type="Pfam" id="PF14602">
    <property type="entry name" value="Hexapep_2"/>
    <property type="match status" value="1"/>
</dbReference>
<protein>
    <recommendedName>
        <fullName evidence="7">Acyltransferase</fullName>
    </recommendedName>
</protein>
<dbReference type="GO" id="GO:0008374">
    <property type="term" value="F:O-acyltransferase activity"/>
    <property type="evidence" value="ECO:0007669"/>
    <property type="project" value="TreeGrafter"/>
</dbReference>
<dbReference type="PANTHER" id="PTHR23416">
    <property type="entry name" value="SIALIC ACID SYNTHASE-RELATED"/>
    <property type="match status" value="1"/>
</dbReference>
<dbReference type="SUPFAM" id="SSF51161">
    <property type="entry name" value="Trimeric LpxA-like enzymes"/>
    <property type="match status" value="1"/>
</dbReference>
<evidence type="ECO:0000313" key="6">
    <source>
        <dbReference type="Proteomes" id="UP000036958"/>
    </source>
</evidence>
<keyword evidence="4" id="KW-0012">Acyltransferase</keyword>
<comment type="similarity">
    <text evidence="1">Belongs to the transferase hexapeptide repeat family.</text>
</comment>
<dbReference type="GO" id="GO:0005829">
    <property type="term" value="C:cytosol"/>
    <property type="evidence" value="ECO:0007669"/>
    <property type="project" value="TreeGrafter"/>
</dbReference>
<keyword evidence="3" id="KW-0677">Repeat</keyword>
<dbReference type="InterPro" id="IPR011004">
    <property type="entry name" value="Trimer_LpxA-like_sf"/>
</dbReference>
<name>A0A0L8V5X4_9BACT</name>
<dbReference type="EMBL" id="LGIA01000176">
    <property type="protein sequence ID" value="KOH43890.1"/>
    <property type="molecule type" value="Genomic_DNA"/>
</dbReference>
<organism evidence="5 6">
    <name type="scientific">Sunxiuqinia dokdonensis</name>
    <dbReference type="NCBI Taxonomy" id="1409788"/>
    <lineage>
        <taxon>Bacteria</taxon>
        <taxon>Pseudomonadati</taxon>
        <taxon>Bacteroidota</taxon>
        <taxon>Bacteroidia</taxon>
        <taxon>Marinilabiliales</taxon>
        <taxon>Prolixibacteraceae</taxon>
        <taxon>Sunxiuqinia</taxon>
    </lineage>
</organism>
<evidence type="ECO:0000256" key="4">
    <source>
        <dbReference type="ARBA" id="ARBA00023315"/>
    </source>
</evidence>
<reference evidence="6" key="1">
    <citation type="submission" date="2015-07" db="EMBL/GenBank/DDBJ databases">
        <title>Genome sequencing of Sunxiuqinia dokdonensis strain SK.</title>
        <authorList>
            <person name="Ahn S."/>
            <person name="Kim B.-C."/>
        </authorList>
    </citation>
    <scope>NUCLEOTIDE SEQUENCE [LARGE SCALE GENOMIC DNA]</scope>
    <source>
        <strain evidence="6">SK</strain>
    </source>
</reference>
<dbReference type="InterPro" id="IPR051159">
    <property type="entry name" value="Hexapeptide_acetyltransf"/>
</dbReference>
<evidence type="ECO:0008006" key="7">
    <source>
        <dbReference type="Google" id="ProtNLM"/>
    </source>
</evidence>
<dbReference type="STRING" id="1409788.NC99_33860"/>
<dbReference type="Gene3D" id="2.160.10.10">
    <property type="entry name" value="Hexapeptide repeat proteins"/>
    <property type="match status" value="1"/>
</dbReference>
<proteinExistence type="inferred from homology"/>